<gene>
    <name evidence="2" type="ORF">HHL11_05405</name>
</gene>
<dbReference type="AlphaFoldDB" id="A0A848H652"/>
<dbReference type="PANTHER" id="PTHR43681">
    <property type="entry name" value="TRANSMEMBRANE GTPASE FZO"/>
    <property type="match status" value="1"/>
</dbReference>
<dbReference type="InterPro" id="IPR027417">
    <property type="entry name" value="P-loop_NTPase"/>
</dbReference>
<accession>A0A848H652</accession>
<dbReference type="PANTHER" id="PTHR43681:SF1">
    <property type="entry name" value="SARCALUMENIN"/>
    <property type="match status" value="1"/>
</dbReference>
<reference evidence="2 3" key="1">
    <citation type="submission" date="2020-04" db="EMBL/GenBank/DDBJ databases">
        <title>Ramlibacter sp. G-1-2-2 isolated from soil.</title>
        <authorList>
            <person name="Dahal R.H."/>
        </authorList>
    </citation>
    <scope>NUCLEOTIDE SEQUENCE [LARGE SCALE GENOMIC DNA]</scope>
    <source>
        <strain evidence="2 3">G-1-2-2</strain>
    </source>
</reference>
<dbReference type="Gene3D" id="3.40.50.300">
    <property type="entry name" value="P-loop containing nucleotide triphosphate hydrolases"/>
    <property type="match status" value="1"/>
</dbReference>
<evidence type="ECO:0000313" key="2">
    <source>
        <dbReference type="EMBL" id="NML43178.1"/>
    </source>
</evidence>
<dbReference type="Proteomes" id="UP000541185">
    <property type="component" value="Unassembled WGS sequence"/>
</dbReference>
<evidence type="ECO:0000259" key="1">
    <source>
        <dbReference type="Pfam" id="PF00350"/>
    </source>
</evidence>
<keyword evidence="3" id="KW-1185">Reference proteome</keyword>
<protein>
    <submittedName>
        <fullName evidence="2">Dynamin family protein</fullName>
    </submittedName>
</protein>
<name>A0A848H652_9BURK</name>
<comment type="caution">
    <text evidence="2">The sequence shown here is derived from an EMBL/GenBank/DDBJ whole genome shotgun (WGS) entry which is preliminary data.</text>
</comment>
<dbReference type="SUPFAM" id="SSF52540">
    <property type="entry name" value="P-loop containing nucleoside triphosphate hydrolases"/>
    <property type="match status" value="1"/>
</dbReference>
<dbReference type="EMBL" id="JABBFX010000001">
    <property type="protein sequence ID" value="NML43178.1"/>
    <property type="molecule type" value="Genomic_DNA"/>
</dbReference>
<dbReference type="InterPro" id="IPR045063">
    <property type="entry name" value="Dynamin_N"/>
</dbReference>
<dbReference type="Pfam" id="PF00350">
    <property type="entry name" value="Dynamin_N"/>
    <property type="match status" value="1"/>
</dbReference>
<proteinExistence type="predicted"/>
<evidence type="ECO:0000313" key="3">
    <source>
        <dbReference type="Proteomes" id="UP000541185"/>
    </source>
</evidence>
<sequence>MRNADPDDPARPASDVFLPALPEKLICGEGADAIVKAGSEGSLASTSFNEQFDQHGAWRREFALRLKLLSEWLKDHDLLDSAVEERLRRLEGQMRTDKVMVAFVAEFSRGKSELINAIFFAGYKRRIMPASAGRTTMCPTELGYDPEVPPCLRLLPIETRLQPQPLMEWRMVPEKWTRVDLDVNDPAQLAQAFEKVSEIRRVTVDEAKALGFWHEDSPEDNPIQGNDGLVEVPKWRHALINIAHPLLKQGLVILDTPGLNAIGAEPELTVNLIPQAHAVVFILAADTGVTKSDLAIWREHLIAEDNAADSRLVVLNKIDTMWDALSTPAQVQAQIDRQRATTAEILGLKEHQVIPVSGQKGLVAKVSSNAELLMASRLPVLEQALAHGVMGQRQKILRAAVGSNISELRTEATRVLGIRRRDLAEQMVELKGLRGKNTSVIKHMRARIEQEQGEFDASGAKIHAVRSVHLRLLREVFTLLGTQTMKAEMADLTNALRQPGIKLGVRKAYASTFDRLREGLRKAEKTSAEIQTMLTGTFRQLNAEYGFSLQAPREPDLARYERDLDLVERSHNQYLGVSNALKLAQPEFADRLVRALATRLRVIYESALGEVELWNKSAAAQLDAQLRERRRNFGRRLEAIERIQQAASGLDDRIAEIESQENALDLLDAKLGELTSHLTNTPMAAAKPAAAPAIAKTA</sequence>
<organism evidence="2 3">
    <name type="scientific">Ramlibacter agri</name>
    <dbReference type="NCBI Taxonomy" id="2728837"/>
    <lineage>
        <taxon>Bacteria</taxon>
        <taxon>Pseudomonadati</taxon>
        <taxon>Pseudomonadota</taxon>
        <taxon>Betaproteobacteria</taxon>
        <taxon>Burkholderiales</taxon>
        <taxon>Comamonadaceae</taxon>
        <taxon>Ramlibacter</taxon>
    </lineage>
</organism>
<dbReference type="InterPro" id="IPR051943">
    <property type="entry name" value="TRAFAC_Dynamin-like_GTPase"/>
</dbReference>
<feature type="domain" description="Dynamin N-terminal" evidence="1">
    <location>
        <begin position="101"/>
        <end position="317"/>
    </location>
</feature>